<sequence>MGYPVATGAANYSNTGANNNSSFIPEIWSTKLLTKYYENCVYMEIANTDYEGEIKSHGDKVQIRTIPDITIQDYEKGQDLDYEQPESAPVSLTIDQGHYFAFKVNSVDAYQADINLMDTFSQDGGMKMKRRVDANVLGSIYAGAAAVNAGANAGKDSGSLNLGTAAAPIEITKANIVDVLVERFGVCLDETDTPDEDRYVVLPPSMCARIKTSELKDASLTGDGNSTLRSGKIGMIDRLHIYSSRNLNVTSGAYDVLFGHKSALSFAAQITEMEKLKNPKDFGDLVRSLFVYGFDVLLPEQLGHSVMRLG</sequence>
<dbReference type="AlphaFoldDB" id="A0AAC9AD05"/>
<dbReference type="RefSeq" id="WP_015067003.1">
    <property type="nucleotide sequence ID" value="NZ_CP013928.1"/>
</dbReference>
<organism evidence="1 2">
    <name type="scientific">Alteromonas mediterranea</name>
    <dbReference type="NCBI Taxonomy" id="314275"/>
    <lineage>
        <taxon>Bacteria</taxon>
        <taxon>Pseudomonadati</taxon>
        <taxon>Pseudomonadota</taxon>
        <taxon>Gammaproteobacteria</taxon>
        <taxon>Alteromonadales</taxon>
        <taxon>Alteromonadaceae</taxon>
        <taxon>Alteromonas/Salinimonas group</taxon>
        <taxon>Alteromonas</taxon>
    </lineage>
</organism>
<reference evidence="1 2" key="1">
    <citation type="submission" date="2015-12" db="EMBL/GenBank/DDBJ databases">
        <title>Intraspecies pangenome expansion in the marine bacterium Alteromonas.</title>
        <authorList>
            <person name="Lopez-Perez M."/>
            <person name="Rodriguez-Valera F."/>
        </authorList>
    </citation>
    <scope>NUCLEOTIDE SEQUENCE [LARGE SCALE GENOMIC DNA]</scope>
    <source>
        <strain evidence="1 2">UM8</strain>
    </source>
</reference>
<dbReference type="Proteomes" id="UP000061468">
    <property type="component" value="Chromosome"/>
</dbReference>
<evidence type="ECO:0008006" key="3">
    <source>
        <dbReference type="Google" id="ProtNLM"/>
    </source>
</evidence>
<dbReference type="EMBL" id="CP013928">
    <property type="protein sequence ID" value="AMJ78367.1"/>
    <property type="molecule type" value="Genomic_DNA"/>
</dbReference>
<accession>A0AAC9AD05</accession>
<gene>
    <name evidence="1" type="ORF">AV942_08710</name>
</gene>
<evidence type="ECO:0000313" key="1">
    <source>
        <dbReference type="EMBL" id="AMJ78367.1"/>
    </source>
</evidence>
<name>A0AAC9AD05_9ALTE</name>
<protein>
    <recommendedName>
        <fullName evidence="3">P22 coat protein-protein 5 domain protein</fullName>
    </recommendedName>
</protein>
<evidence type="ECO:0000313" key="2">
    <source>
        <dbReference type="Proteomes" id="UP000061468"/>
    </source>
</evidence>
<proteinExistence type="predicted"/>